<sequence>MTYARIPDFSQPVPALAAERVPFHADPILAAIQAHDDAWQAWRAARGAQAVGALADMRAALGALVTTPSTTQFGSLALLRHLRWHIQHDGIMDALVLARAGDIARTLHLDFPPSDMPRSQVAPVLRALTAASRPASRYDGPAFSEFEAETPPGSIEPWQAVAPIRPDTPHVRALRILDGMGETLAAVAFVVAGMALVGLATLA</sequence>
<dbReference type="AlphaFoldDB" id="A0A679JC72"/>
<keyword evidence="1" id="KW-1133">Transmembrane helix</keyword>
<feature type="transmembrane region" description="Helical" evidence="1">
    <location>
        <begin position="184"/>
        <end position="202"/>
    </location>
</feature>
<gene>
    <name evidence="2" type="ORF">MBUL_04469</name>
</gene>
<dbReference type="EMBL" id="LR743505">
    <property type="protein sequence ID" value="CAA2108976.1"/>
    <property type="molecule type" value="Genomic_DNA"/>
</dbReference>
<keyword evidence="2" id="KW-0614">Plasmid</keyword>
<geneLocation type="plasmid" evidence="2">
    <name>2</name>
</geneLocation>
<organism evidence="2">
    <name type="scientific">Methylobacterium bullatum</name>
    <dbReference type="NCBI Taxonomy" id="570505"/>
    <lineage>
        <taxon>Bacteria</taxon>
        <taxon>Pseudomonadati</taxon>
        <taxon>Pseudomonadota</taxon>
        <taxon>Alphaproteobacteria</taxon>
        <taxon>Hyphomicrobiales</taxon>
        <taxon>Methylobacteriaceae</taxon>
        <taxon>Methylobacterium</taxon>
    </lineage>
</organism>
<keyword evidence="1" id="KW-0812">Transmembrane</keyword>
<evidence type="ECO:0000256" key="1">
    <source>
        <dbReference type="SAM" id="Phobius"/>
    </source>
</evidence>
<protein>
    <submittedName>
        <fullName evidence="2">Uncharacterized protein</fullName>
    </submittedName>
</protein>
<name>A0A679JC72_9HYPH</name>
<reference evidence="2" key="1">
    <citation type="submission" date="2019-12" db="EMBL/GenBank/DDBJ databases">
        <authorList>
            <person name="Cremers G."/>
        </authorList>
    </citation>
    <scope>NUCLEOTIDE SEQUENCE</scope>
    <source>
        <strain evidence="2">Mbul1</strain>
        <plasmid evidence="2">2</plasmid>
    </source>
</reference>
<accession>A0A679JC72</accession>
<keyword evidence="1" id="KW-0472">Membrane</keyword>
<proteinExistence type="predicted"/>
<evidence type="ECO:0000313" key="2">
    <source>
        <dbReference type="EMBL" id="CAA2108976.1"/>
    </source>
</evidence>